<dbReference type="RefSeq" id="WP_197955632.1">
    <property type="nucleotide sequence ID" value="NZ_CP065668.1"/>
</dbReference>
<dbReference type="GO" id="GO:0015344">
    <property type="term" value="F:siderophore uptake transmembrane transporter activity"/>
    <property type="evidence" value="ECO:0007669"/>
    <property type="project" value="TreeGrafter"/>
</dbReference>
<protein>
    <submittedName>
        <fullName evidence="18">TonB-dependent siderophore receptor</fullName>
    </submittedName>
</protein>
<dbReference type="InterPro" id="IPR011662">
    <property type="entry name" value="Secretin/TonB_short_N"/>
</dbReference>
<reference evidence="18 19" key="1">
    <citation type="submission" date="2020-12" db="EMBL/GenBank/DDBJ databases">
        <title>FDA dAtabase for Regulatory Grade micrObial Sequences (FDA-ARGOS): Supporting development and validation of Infectious Disease Dx tests.</title>
        <authorList>
            <person name="Sproer C."/>
            <person name="Gronow S."/>
            <person name="Severitt S."/>
            <person name="Schroder I."/>
            <person name="Tallon L."/>
            <person name="Sadzewicz L."/>
            <person name="Zhao X."/>
            <person name="Boylan J."/>
            <person name="Ott S."/>
            <person name="Bowen H."/>
            <person name="Vavikolanu K."/>
            <person name="Mehta A."/>
            <person name="Aluvathingal J."/>
            <person name="Nadendla S."/>
            <person name="Lowell S."/>
            <person name="Myers T."/>
            <person name="Yan Y."/>
            <person name="Sichtig H."/>
        </authorList>
    </citation>
    <scope>NUCLEOTIDE SEQUENCE [LARGE SCALE GENOMIC DNA]</scope>
    <source>
        <strain evidence="18 19">FDAARGOS_909</strain>
    </source>
</reference>
<feature type="domain" description="Secretin/TonB short N-terminal" evidence="17">
    <location>
        <begin position="73"/>
        <end position="124"/>
    </location>
</feature>
<dbReference type="GO" id="GO:0015891">
    <property type="term" value="P:siderophore transport"/>
    <property type="evidence" value="ECO:0007669"/>
    <property type="project" value="InterPro"/>
</dbReference>
<dbReference type="AlphaFoldDB" id="A0A7T2S3J2"/>
<evidence type="ECO:0000256" key="10">
    <source>
        <dbReference type="ARBA" id="ARBA00023077"/>
    </source>
</evidence>
<evidence type="ECO:0000256" key="12">
    <source>
        <dbReference type="ARBA" id="ARBA00023170"/>
    </source>
</evidence>
<evidence type="ECO:0000256" key="16">
    <source>
        <dbReference type="SAM" id="SignalP"/>
    </source>
</evidence>
<dbReference type="InterPro" id="IPR036942">
    <property type="entry name" value="Beta-barrel_TonB_sf"/>
</dbReference>
<evidence type="ECO:0000256" key="14">
    <source>
        <dbReference type="PROSITE-ProRule" id="PRU01360"/>
    </source>
</evidence>
<gene>
    <name evidence="18" type="ORF">I6G66_29015</name>
</gene>
<dbReference type="InterPro" id="IPR006311">
    <property type="entry name" value="TAT_signal"/>
</dbReference>
<dbReference type="Gene3D" id="2.40.170.20">
    <property type="entry name" value="TonB-dependent receptor, beta-barrel domain"/>
    <property type="match status" value="1"/>
</dbReference>
<evidence type="ECO:0000313" key="18">
    <source>
        <dbReference type="EMBL" id="QPS08249.1"/>
    </source>
</evidence>
<dbReference type="PROSITE" id="PS51318">
    <property type="entry name" value="TAT"/>
    <property type="match status" value="1"/>
</dbReference>
<keyword evidence="13 14" id="KW-0998">Cell outer membrane</keyword>
<dbReference type="InterPro" id="IPR012910">
    <property type="entry name" value="Plug_dom"/>
</dbReference>
<dbReference type="Pfam" id="PF00593">
    <property type="entry name" value="TonB_dep_Rec_b-barrel"/>
    <property type="match status" value="1"/>
</dbReference>
<dbReference type="Gene3D" id="2.170.130.10">
    <property type="entry name" value="TonB-dependent receptor, plug domain"/>
    <property type="match status" value="1"/>
</dbReference>
<dbReference type="InterPro" id="IPR010105">
    <property type="entry name" value="TonB_sidphr_rcpt"/>
</dbReference>
<evidence type="ECO:0000256" key="3">
    <source>
        <dbReference type="ARBA" id="ARBA00022448"/>
    </source>
</evidence>
<sequence>MVQRLAHTAAPAFRRHSLALAASTTLALCAVSAALAPQTAQAQAQSPSEVRSYAIPAGPLEGALARFAQESRVMLSYTAADIAGRRSAGLSGNHAAPAALDALLAGTGLAAHAQPNGGYALRPLPEVRTSRGQAAAGAEAGLPAVMVTDTRIRDGVTEGSDSYTSGTVTLGKTAQALKDIPQSVSVLTRQRMDDQGMTNLPDAIHNATGMVAVQGVGAGLAINSRGFAVDSLQYDGLPFTRNTYSLGNWEQESLVFYDRVEILRGAAGLLQGAGSPGGAINLVRKRPGRERSVVFTGKLGSHDHYGLQMDASTPLNAEGTLRGRVVLDGDYSHGFTEYTRDRVRNLYAALDYDISASTTVGLAVGQRHSRSRPMIVGLPRFADGSDIGLPRSTYTGAMWNRAGNDQNMLFADLEHRFNADWRFKMVGMAMNEKNTNVHQRAVGPIKPDGSGMSYGDFGVDFNNQQRGLDMSLSGRFKALGMEQEVLLGANYAGYTTSDRFVRAWTAGGNIFDIDHNRPWQDMESIAARGVDARSNYDITQKGLYGTWRVRPTQALTLIAGGRLGWYDFAYRAQSGDSSTSKTTGRFIPYAGAVYALNDNWSLYSSYSTVFEPQTARTVQGDLIKPVQGRNYEAGIKGEMADGRLNMALAVFRYEHKNRAVNDYDSGFACDDWYCSRSSGKVRSQGLEAEVSGKVATGLELAAGYTYNTTRYLSDPDYQGQIFNTWTPRHMLRLWGSYRLPGELGRWTVGAGVNAQTDTLSSDRAFRLAGFALWNARVAYQVSPELSVALNVGNLLDKRYYVPSYNTVSGNNYYGAPRSLLLTLRYAPRI</sequence>
<dbReference type="InterPro" id="IPR037066">
    <property type="entry name" value="Plug_dom_sf"/>
</dbReference>
<comment type="similarity">
    <text evidence="2 14 15">Belongs to the TonB-dependent receptor family.</text>
</comment>
<evidence type="ECO:0000256" key="6">
    <source>
        <dbReference type="ARBA" id="ARBA00022692"/>
    </source>
</evidence>
<proteinExistence type="inferred from homology"/>
<dbReference type="FunFam" id="2.170.130.10:FF:000010">
    <property type="entry name" value="Ferripyoverdine receptor"/>
    <property type="match status" value="1"/>
</dbReference>
<keyword evidence="5" id="KW-0410">Iron transport</keyword>
<dbReference type="PANTHER" id="PTHR32552">
    <property type="entry name" value="FERRICHROME IRON RECEPTOR-RELATED"/>
    <property type="match status" value="1"/>
</dbReference>
<keyword evidence="12 18" id="KW-0675">Receptor</keyword>
<accession>A0A7T2S3J2</accession>
<evidence type="ECO:0000259" key="17">
    <source>
        <dbReference type="SMART" id="SM00965"/>
    </source>
</evidence>
<keyword evidence="4 14" id="KW-1134">Transmembrane beta strand</keyword>
<dbReference type="PANTHER" id="PTHR32552:SF74">
    <property type="entry name" value="HYDROXAMATE SIDEROPHORE RECEPTOR FHUE"/>
    <property type="match status" value="1"/>
</dbReference>
<dbReference type="GO" id="GO:0038023">
    <property type="term" value="F:signaling receptor activity"/>
    <property type="evidence" value="ECO:0007669"/>
    <property type="project" value="InterPro"/>
</dbReference>
<keyword evidence="11 14" id="KW-0472">Membrane</keyword>
<comment type="subcellular location">
    <subcellularLocation>
        <location evidence="1 14">Cell outer membrane</location>
        <topology evidence="1 14">Multi-pass membrane protein</topology>
    </subcellularLocation>
</comment>
<evidence type="ECO:0000256" key="5">
    <source>
        <dbReference type="ARBA" id="ARBA00022496"/>
    </source>
</evidence>
<keyword evidence="6 14" id="KW-0812">Transmembrane</keyword>
<dbReference type="Pfam" id="PF07715">
    <property type="entry name" value="Plug"/>
    <property type="match status" value="1"/>
</dbReference>
<dbReference type="PROSITE" id="PS52016">
    <property type="entry name" value="TONB_DEPENDENT_REC_3"/>
    <property type="match status" value="1"/>
</dbReference>
<dbReference type="Pfam" id="PF07660">
    <property type="entry name" value="STN"/>
    <property type="match status" value="1"/>
</dbReference>
<keyword evidence="7 16" id="KW-0732">Signal</keyword>
<evidence type="ECO:0000256" key="8">
    <source>
        <dbReference type="ARBA" id="ARBA00023004"/>
    </source>
</evidence>
<feature type="signal peptide" evidence="16">
    <location>
        <begin position="1"/>
        <end position="42"/>
    </location>
</feature>
<dbReference type="SUPFAM" id="SSF56935">
    <property type="entry name" value="Porins"/>
    <property type="match status" value="1"/>
</dbReference>
<evidence type="ECO:0000256" key="13">
    <source>
        <dbReference type="ARBA" id="ARBA00023237"/>
    </source>
</evidence>
<dbReference type="GO" id="GO:0009279">
    <property type="term" value="C:cell outer membrane"/>
    <property type="evidence" value="ECO:0007669"/>
    <property type="project" value="UniProtKB-SubCell"/>
</dbReference>
<evidence type="ECO:0000256" key="4">
    <source>
        <dbReference type="ARBA" id="ARBA00022452"/>
    </source>
</evidence>
<evidence type="ECO:0000256" key="11">
    <source>
        <dbReference type="ARBA" id="ARBA00023136"/>
    </source>
</evidence>
<keyword evidence="3 14" id="KW-0813">Transport</keyword>
<dbReference type="NCBIfam" id="TIGR01783">
    <property type="entry name" value="TonB-siderophor"/>
    <property type="match status" value="1"/>
</dbReference>
<evidence type="ECO:0000256" key="9">
    <source>
        <dbReference type="ARBA" id="ARBA00023065"/>
    </source>
</evidence>
<dbReference type="Proteomes" id="UP000594778">
    <property type="component" value="Chromosome"/>
</dbReference>
<keyword evidence="8" id="KW-0408">Iron</keyword>
<evidence type="ECO:0000256" key="15">
    <source>
        <dbReference type="RuleBase" id="RU003357"/>
    </source>
</evidence>
<organism evidence="18 19">
    <name type="scientific">Delftia acidovorans</name>
    <name type="common">Pseudomonas acidovorans</name>
    <name type="synonym">Comamonas acidovorans</name>
    <dbReference type="NCBI Taxonomy" id="80866"/>
    <lineage>
        <taxon>Bacteria</taxon>
        <taxon>Pseudomonadati</taxon>
        <taxon>Pseudomonadota</taxon>
        <taxon>Betaproteobacteria</taxon>
        <taxon>Burkholderiales</taxon>
        <taxon>Comamonadaceae</taxon>
        <taxon>Delftia</taxon>
    </lineage>
</organism>
<dbReference type="InterPro" id="IPR000531">
    <property type="entry name" value="Beta-barrel_TonB"/>
</dbReference>
<evidence type="ECO:0000256" key="1">
    <source>
        <dbReference type="ARBA" id="ARBA00004571"/>
    </source>
</evidence>
<dbReference type="SMART" id="SM00965">
    <property type="entry name" value="STN"/>
    <property type="match status" value="1"/>
</dbReference>
<keyword evidence="10 15" id="KW-0798">TonB box</keyword>
<keyword evidence="9" id="KW-0406">Ion transport</keyword>
<dbReference type="EMBL" id="CP065668">
    <property type="protein sequence ID" value="QPS08249.1"/>
    <property type="molecule type" value="Genomic_DNA"/>
</dbReference>
<dbReference type="CDD" id="cd01347">
    <property type="entry name" value="ligand_gated_channel"/>
    <property type="match status" value="1"/>
</dbReference>
<name>A0A7T2S3J2_DELAC</name>
<evidence type="ECO:0000256" key="7">
    <source>
        <dbReference type="ARBA" id="ARBA00022729"/>
    </source>
</evidence>
<feature type="chain" id="PRO_5032751958" evidence="16">
    <location>
        <begin position="43"/>
        <end position="829"/>
    </location>
</feature>
<dbReference type="InterPro" id="IPR039426">
    <property type="entry name" value="TonB-dep_rcpt-like"/>
</dbReference>
<evidence type="ECO:0000256" key="2">
    <source>
        <dbReference type="ARBA" id="ARBA00009810"/>
    </source>
</evidence>
<evidence type="ECO:0000313" key="19">
    <source>
        <dbReference type="Proteomes" id="UP000594778"/>
    </source>
</evidence>
<dbReference type="Gene3D" id="3.55.50.30">
    <property type="match status" value="1"/>
</dbReference>